<accession>A0A1J4JA82</accession>
<evidence type="ECO:0000256" key="1">
    <source>
        <dbReference type="SAM" id="MobiDB-lite"/>
    </source>
</evidence>
<feature type="region of interest" description="Disordered" evidence="1">
    <location>
        <begin position="250"/>
        <end position="311"/>
    </location>
</feature>
<feature type="transmembrane region" description="Helical" evidence="2">
    <location>
        <begin position="152"/>
        <end position="172"/>
    </location>
</feature>
<feature type="transmembrane region" description="Helical" evidence="2">
    <location>
        <begin position="219"/>
        <end position="239"/>
    </location>
</feature>
<feature type="compositionally biased region" description="Basic and acidic residues" evidence="1">
    <location>
        <begin position="263"/>
        <end position="285"/>
    </location>
</feature>
<dbReference type="Proteomes" id="UP000179807">
    <property type="component" value="Unassembled WGS sequence"/>
</dbReference>
<name>A0A1J4JA82_9EUKA</name>
<dbReference type="GeneID" id="94830619"/>
<evidence type="ECO:0000313" key="3">
    <source>
        <dbReference type="EMBL" id="OHS94357.1"/>
    </source>
</evidence>
<feature type="transmembrane region" description="Helical" evidence="2">
    <location>
        <begin position="37"/>
        <end position="53"/>
    </location>
</feature>
<feature type="transmembrane region" description="Helical" evidence="2">
    <location>
        <begin position="65"/>
        <end position="85"/>
    </location>
</feature>
<dbReference type="EMBL" id="MLAK01001326">
    <property type="protein sequence ID" value="OHS94357.1"/>
    <property type="molecule type" value="Genomic_DNA"/>
</dbReference>
<keyword evidence="2" id="KW-0812">Transmembrane</keyword>
<feature type="compositionally biased region" description="Basic and acidic residues" evidence="1">
    <location>
        <begin position="293"/>
        <end position="311"/>
    </location>
</feature>
<evidence type="ECO:0000256" key="2">
    <source>
        <dbReference type="SAM" id="Phobius"/>
    </source>
</evidence>
<dbReference type="AlphaFoldDB" id="A0A1J4JA82"/>
<dbReference type="RefSeq" id="XP_068347494.1">
    <property type="nucleotide sequence ID" value="XM_068495915.1"/>
</dbReference>
<keyword evidence="2" id="KW-0472">Membrane</keyword>
<gene>
    <name evidence="3" type="ORF">TRFO_11222</name>
</gene>
<proteinExistence type="predicted"/>
<feature type="compositionally biased region" description="Basic residues" evidence="1">
    <location>
        <begin position="250"/>
        <end position="262"/>
    </location>
</feature>
<keyword evidence="4" id="KW-1185">Reference proteome</keyword>
<organism evidence="3 4">
    <name type="scientific">Tritrichomonas foetus</name>
    <dbReference type="NCBI Taxonomy" id="1144522"/>
    <lineage>
        <taxon>Eukaryota</taxon>
        <taxon>Metamonada</taxon>
        <taxon>Parabasalia</taxon>
        <taxon>Tritrichomonadida</taxon>
        <taxon>Tritrichomonadidae</taxon>
        <taxon>Tritrichomonas</taxon>
    </lineage>
</organism>
<protein>
    <submittedName>
        <fullName evidence="3">Uncharacterized protein</fullName>
    </submittedName>
</protein>
<feature type="transmembrane region" description="Helical" evidence="2">
    <location>
        <begin position="192"/>
        <end position="212"/>
    </location>
</feature>
<dbReference type="VEuPathDB" id="TrichDB:TRFO_11222"/>
<sequence length="311" mass="36539">MNSFLNDAFKAFHLLTDKITEGGATEVYKLIFATQQFPFWSTIQAVWSCYVVHRSCRKKCSSSNWLQWVFLKIRNFILAFLITFSQRELFAFLFQKPSPLMRNHYLFYVFVGVFISMQILYPIVNFFYIFLGMLQGANQMRFFTLILRSVKGLDNVQIVPLAIFFGIMDQFIEFFLRPLLSGVQTKMSNEESIATTSFFFFLYWLVSNKILIEIKIDKIHLTLLTVATLALFNASRIIFEFFNTRKSKNSRKFARRARRKNPTKKDNKHENNTEKDGEKQNDKENGNNNTSNDEDKNAKSENEDNDHLKTD</sequence>
<reference evidence="3" key="1">
    <citation type="submission" date="2016-10" db="EMBL/GenBank/DDBJ databases">
        <authorList>
            <person name="Benchimol M."/>
            <person name="Almeida L.G."/>
            <person name="Vasconcelos A.T."/>
            <person name="Perreira-Neves A."/>
            <person name="Rosa I.A."/>
            <person name="Tasca T."/>
            <person name="Bogo M.R."/>
            <person name="de Souza W."/>
        </authorList>
    </citation>
    <scope>NUCLEOTIDE SEQUENCE [LARGE SCALE GENOMIC DNA]</scope>
    <source>
        <strain evidence="3">K</strain>
    </source>
</reference>
<evidence type="ECO:0000313" key="4">
    <source>
        <dbReference type="Proteomes" id="UP000179807"/>
    </source>
</evidence>
<keyword evidence="2" id="KW-1133">Transmembrane helix</keyword>
<feature type="transmembrane region" description="Helical" evidence="2">
    <location>
        <begin position="105"/>
        <end position="131"/>
    </location>
</feature>
<comment type="caution">
    <text evidence="3">The sequence shown here is derived from an EMBL/GenBank/DDBJ whole genome shotgun (WGS) entry which is preliminary data.</text>
</comment>